<keyword evidence="5" id="KW-0227">DNA damage</keyword>
<evidence type="ECO:0000256" key="5">
    <source>
        <dbReference type="ARBA" id="ARBA00022763"/>
    </source>
</evidence>
<keyword evidence="9" id="KW-0472">Membrane</keyword>
<protein>
    <submittedName>
        <fullName evidence="11">Endonuclease/exonuclease/phosphatase family protein</fullName>
    </submittedName>
</protein>
<accession>A0ABP4R1Y1</accession>
<evidence type="ECO:0000256" key="2">
    <source>
        <dbReference type="ARBA" id="ARBA00001946"/>
    </source>
</evidence>
<gene>
    <name evidence="11" type="ORF">GCM10009744_12950</name>
</gene>
<comment type="cofactor">
    <cofactor evidence="1">
        <name>Mn(2+)</name>
        <dbReference type="ChEBI" id="CHEBI:29035"/>
    </cofactor>
</comment>
<evidence type="ECO:0000256" key="3">
    <source>
        <dbReference type="ARBA" id="ARBA00022722"/>
    </source>
</evidence>
<dbReference type="InterPro" id="IPR036691">
    <property type="entry name" value="Endo/exonu/phosph_ase_sf"/>
</dbReference>
<evidence type="ECO:0000256" key="7">
    <source>
        <dbReference type="ARBA" id="ARBA00022842"/>
    </source>
</evidence>
<feature type="transmembrane region" description="Helical" evidence="9">
    <location>
        <begin position="118"/>
        <end position="137"/>
    </location>
</feature>
<keyword evidence="11" id="KW-0255">Endonuclease</keyword>
<dbReference type="PANTHER" id="PTHR15822:SF4">
    <property type="entry name" value="TYROSYL-DNA PHOSPHODIESTERASE 2"/>
    <property type="match status" value="1"/>
</dbReference>
<organism evidence="11 12">
    <name type="scientific">Kribbella alba</name>
    <dbReference type="NCBI Taxonomy" id="190197"/>
    <lineage>
        <taxon>Bacteria</taxon>
        <taxon>Bacillati</taxon>
        <taxon>Actinomycetota</taxon>
        <taxon>Actinomycetes</taxon>
        <taxon>Propionibacteriales</taxon>
        <taxon>Kribbellaceae</taxon>
        <taxon>Kribbella</taxon>
    </lineage>
</organism>
<proteinExistence type="predicted"/>
<evidence type="ECO:0000259" key="10">
    <source>
        <dbReference type="Pfam" id="PF03372"/>
    </source>
</evidence>
<reference evidence="12" key="1">
    <citation type="journal article" date="2019" name="Int. J. Syst. Evol. Microbiol.">
        <title>The Global Catalogue of Microorganisms (GCM) 10K type strain sequencing project: providing services to taxonomists for standard genome sequencing and annotation.</title>
        <authorList>
            <consortium name="The Broad Institute Genomics Platform"/>
            <consortium name="The Broad Institute Genome Sequencing Center for Infectious Disease"/>
            <person name="Wu L."/>
            <person name="Ma J."/>
        </authorList>
    </citation>
    <scope>NUCLEOTIDE SEQUENCE [LARGE SCALE GENOMIC DNA]</scope>
    <source>
        <strain evidence="12">JCM 14306</strain>
    </source>
</reference>
<keyword evidence="4" id="KW-0479">Metal-binding</keyword>
<dbReference type="InterPro" id="IPR005135">
    <property type="entry name" value="Endo/exonuclease/phosphatase"/>
</dbReference>
<keyword evidence="7" id="KW-0460">Magnesium</keyword>
<dbReference type="PANTHER" id="PTHR15822">
    <property type="entry name" value="TRAF AND TNF RECEPTOR-ASSOCIATED PROTEIN"/>
    <property type="match status" value="1"/>
</dbReference>
<feature type="transmembrane region" description="Helical" evidence="9">
    <location>
        <begin position="94"/>
        <end position="111"/>
    </location>
</feature>
<evidence type="ECO:0000256" key="8">
    <source>
        <dbReference type="ARBA" id="ARBA00023204"/>
    </source>
</evidence>
<evidence type="ECO:0000313" key="11">
    <source>
        <dbReference type="EMBL" id="GAA1626462.1"/>
    </source>
</evidence>
<evidence type="ECO:0000256" key="9">
    <source>
        <dbReference type="SAM" id="Phobius"/>
    </source>
</evidence>
<keyword evidence="3" id="KW-0540">Nuclease</keyword>
<keyword evidence="12" id="KW-1185">Reference proteome</keyword>
<evidence type="ECO:0000313" key="12">
    <source>
        <dbReference type="Proteomes" id="UP001501319"/>
    </source>
</evidence>
<comment type="cofactor">
    <cofactor evidence="2">
        <name>Mg(2+)</name>
        <dbReference type="ChEBI" id="CHEBI:18420"/>
    </cofactor>
</comment>
<sequence>MKSASRHAYGCPLAASRLWYGPGVVNNRGMSDRQTAVASLKPKPRAASRRRSRAGKWRRGWVIAALAVLSAFPLLFHRYVPNSIGNLGSLLETFLPWVGVAIPILGGAALVRRSATAGVALLIPALVWGLMFGHLLIPNRGGGGPSDLRVLSHNVDAANPDPVKTAQELLAADADVVALEEITTADLKIYKAQFAKAYPHVVSRGTVALWSKYPVEESKSVDVGFSWTRALRAEVSTPQGKVAFYVAHLASVRIGTSGFTSNQRNDTIKQLGEQIAAEKLAGVVVMGDFNGTANDRSLAPITSGLRSAQGAAGTGFGFTWPAKFPMARIDHILVRGVVPTKAWVMSPTGSDHRPVVAELRI</sequence>
<feature type="transmembrane region" description="Helical" evidence="9">
    <location>
        <begin position="60"/>
        <end position="79"/>
    </location>
</feature>
<evidence type="ECO:0000256" key="1">
    <source>
        <dbReference type="ARBA" id="ARBA00001936"/>
    </source>
</evidence>
<keyword evidence="6" id="KW-0378">Hydrolase</keyword>
<dbReference type="SUPFAM" id="SSF56219">
    <property type="entry name" value="DNase I-like"/>
    <property type="match status" value="1"/>
</dbReference>
<dbReference type="InterPro" id="IPR051547">
    <property type="entry name" value="TDP2-like"/>
</dbReference>
<dbReference type="Proteomes" id="UP001501319">
    <property type="component" value="Unassembled WGS sequence"/>
</dbReference>
<dbReference type="Gene3D" id="3.60.10.10">
    <property type="entry name" value="Endonuclease/exonuclease/phosphatase"/>
    <property type="match status" value="1"/>
</dbReference>
<dbReference type="Pfam" id="PF03372">
    <property type="entry name" value="Exo_endo_phos"/>
    <property type="match status" value="1"/>
</dbReference>
<dbReference type="EMBL" id="BAAANE010000003">
    <property type="protein sequence ID" value="GAA1626462.1"/>
    <property type="molecule type" value="Genomic_DNA"/>
</dbReference>
<evidence type="ECO:0000256" key="4">
    <source>
        <dbReference type="ARBA" id="ARBA00022723"/>
    </source>
</evidence>
<dbReference type="GO" id="GO:0004519">
    <property type="term" value="F:endonuclease activity"/>
    <property type="evidence" value="ECO:0007669"/>
    <property type="project" value="UniProtKB-KW"/>
</dbReference>
<keyword evidence="9" id="KW-0812">Transmembrane</keyword>
<keyword evidence="9" id="KW-1133">Transmembrane helix</keyword>
<name>A0ABP4R1Y1_9ACTN</name>
<evidence type="ECO:0000256" key="6">
    <source>
        <dbReference type="ARBA" id="ARBA00022801"/>
    </source>
</evidence>
<comment type="caution">
    <text evidence="11">The sequence shown here is derived from an EMBL/GenBank/DDBJ whole genome shotgun (WGS) entry which is preliminary data.</text>
</comment>
<keyword evidence="8" id="KW-0234">DNA repair</keyword>
<feature type="domain" description="Endonuclease/exonuclease/phosphatase" evidence="10">
    <location>
        <begin position="151"/>
        <end position="352"/>
    </location>
</feature>